<proteinExistence type="predicted"/>
<protein>
    <submittedName>
        <fullName evidence="1">Uncharacterized protein</fullName>
    </submittedName>
</protein>
<dbReference type="RefSeq" id="WP_005213865.1">
    <property type="nucleotide sequence ID" value="NZ_KB291650.1"/>
</dbReference>
<accession>L1QEQ7</accession>
<gene>
    <name evidence="1" type="ORF">HMPREF0216_02111</name>
</gene>
<dbReference type="EMBL" id="AMEZ01000059">
    <property type="protein sequence ID" value="EKY26072.1"/>
    <property type="molecule type" value="Genomic_DNA"/>
</dbReference>
<evidence type="ECO:0000313" key="1">
    <source>
        <dbReference type="EMBL" id="EKY26072.1"/>
    </source>
</evidence>
<dbReference type="PATRIC" id="fig|545697.3.peg.2075"/>
<evidence type="ECO:0000313" key="2">
    <source>
        <dbReference type="Proteomes" id="UP000010420"/>
    </source>
</evidence>
<name>L1QEQ7_9CLOT</name>
<dbReference type="AlphaFoldDB" id="L1QEQ7"/>
<dbReference type="HOGENOM" id="CLU_197373_0_0_9"/>
<dbReference type="OrthoDB" id="1937905at2"/>
<dbReference type="Proteomes" id="UP000010420">
    <property type="component" value="Unassembled WGS sequence"/>
</dbReference>
<sequence>MKNIKNILKDTPEYESYSRNEAKLTTEEMQELGINTCKKGCCNKQSNGFQKCCQTKNSGICFENKTENSKTKCCCRKK</sequence>
<reference evidence="1 2" key="1">
    <citation type="submission" date="2012-05" db="EMBL/GenBank/DDBJ databases">
        <authorList>
            <person name="Weinstock G."/>
            <person name="Sodergren E."/>
            <person name="Lobos E.A."/>
            <person name="Fulton L."/>
            <person name="Fulton R."/>
            <person name="Courtney L."/>
            <person name="Fronick C."/>
            <person name="O'Laughlin M."/>
            <person name="Godfrey J."/>
            <person name="Wilson R.M."/>
            <person name="Miner T."/>
            <person name="Farmer C."/>
            <person name="Delehaunty K."/>
            <person name="Cordes M."/>
            <person name="Minx P."/>
            <person name="Tomlinson C."/>
            <person name="Chen J."/>
            <person name="Wollam A."/>
            <person name="Pepin K.H."/>
            <person name="Bhonagiri V."/>
            <person name="Zhang X."/>
            <person name="Suruliraj S."/>
            <person name="Warren W."/>
            <person name="Mitreva M."/>
            <person name="Mardis E.R."/>
            <person name="Wilson R.K."/>
        </authorList>
    </citation>
    <scope>NUCLEOTIDE SEQUENCE [LARGE SCALE GENOMIC DNA]</scope>
    <source>
        <strain evidence="1 2">DSM 1785</strain>
    </source>
</reference>
<comment type="caution">
    <text evidence="1">The sequence shown here is derived from an EMBL/GenBank/DDBJ whole genome shotgun (WGS) entry which is preliminary data.</text>
</comment>
<organism evidence="1 2">
    <name type="scientific">Clostridium celatum DSM 1785</name>
    <dbReference type="NCBI Taxonomy" id="545697"/>
    <lineage>
        <taxon>Bacteria</taxon>
        <taxon>Bacillati</taxon>
        <taxon>Bacillota</taxon>
        <taxon>Clostridia</taxon>
        <taxon>Eubacteriales</taxon>
        <taxon>Clostridiaceae</taxon>
        <taxon>Clostridium</taxon>
    </lineage>
</organism>
<keyword evidence="2" id="KW-1185">Reference proteome</keyword>